<protein>
    <recommendedName>
        <fullName evidence="2">diguanylate cyclase</fullName>
        <ecNumber evidence="2">2.7.7.65</ecNumber>
    </recommendedName>
</protein>
<feature type="transmembrane region" description="Helical" evidence="5">
    <location>
        <begin position="14"/>
        <end position="35"/>
    </location>
</feature>
<feature type="region of interest" description="Disordered" evidence="4">
    <location>
        <begin position="808"/>
        <end position="830"/>
    </location>
</feature>
<dbReference type="GO" id="GO:0052621">
    <property type="term" value="F:diguanylate cyclase activity"/>
    <property type="evidence" value="ECO:0007669"/>
    <property type="project" value="UniProtKB-EC"/>
</dbReference>
<feature type="compositionally biased region" description="Low complexity" evidence="4">
    <location>
        <begin position="1207"/>
        <end position="1220"/>
    </location>
</feature>
<keyword evidence="7" id="KW-0548">Nucleotidyltransferase</keyword>
<dbReference type="EC" id="2.7.7.65" evidence="2"/>
<evidence type="ECO:0000256" key="1">
    <source>
        <dbReference type="ARBA" id="ARBA00001946"/>
    </source>
</evidence>
<feature type="compositionally biased region" description="Low complexity" evidence="4">
    <location>
        <begin position="1542"/>
        <end position="1555"/>
    </location>
</feature>
<feature type="region of interest" description="Disordered" evidence="4">
    <location>
        <begin position="223"/>
        <end position="245"/>
    </location>
</feature>
<comment type="caution">
    <text evidence="7">The sequence shown here is derived from an EMBL/GenBank/DDBJ whole genome shotgun (WGS) entry which is preliminary data.</text>
</comment>
<dbReference type="PANTHER" id="PTHR45138:SF9">
    <property type="entry name" value="DIGUANYLATE CYCLASE DGCM-RELATED"/>
    <property type="match status" value="1"/>
</dbReference>
<dbReference type="SUPFAM" id="SSF55073">
    <property type="entry name" value="Nucleotide cyclase"/>
    <property type="match status" value="1"/>
</dbReference>
<dbReference type="InterPro" id="IPR000160">
    <property type="entry name" value="GGDEF_dom"/>
</dbReference>
<feature type="region of interest" description="Disordered" evidence="4">
    <location>
        <begin position="1533"/>
        <end position="1566"/>
    </location>
</feature>
<feature type="compositionally biased region" description="Basic and acidic residues" evidence="4">
    <location>
        <begin position="1328"/>
        <end position="1337"/>
    </location>
</feature>
<feature type="transmembrane region" description="Helical" evidence="5">
    <location>
        <begin position="478"/>
        <end position="497"/>
    </location>
</feature>
<evidence type="ECO:0000256" key="3">
    <source>
        <dbReference type="ARBA" id="ARBA00034247"/>
    </source>
</evidence>
<dbReference type="FunFam" id="3.30.70.270:FF:000001">
    <property type="entry name" value="Diguanylate cyclase domain protein"/>
    <property type="match status" value="1"/>
</dbReference>
<dbReference type="InterPro" id="IPR043128">
    <property type="entry name" value="Rev_trsase/Diguanyl_cyclase"/>
</dbReference>
<feature type="compositionally biased region" description="Low complexity" evidence="4">
    <location>
        <begin position="228"/>
        <end position="245"/>
    </location>
</feature>
<reference evidence="7" key="2">
    <citation type="submission" date="2021-04" db="EMBL/GenBank/DDBJ databases">
        <authorList>
            <person name="Gilroy R."/>
        </authorList>
    </citation>
    <scope>NUCLEOTIDE SEQUENCE</scope>
    <source>
        <strain evidence="7">378</strain>
    </source>
</reference>
<dbReference type="NCBIfam" id="TIGR00254">
    <property type="entry name" value="GGDEF"/>
    <property type="match status" value="1"/>
</dbReference>
<dbReference type="CDD" id="cd01949">
    <property type="entry name" value="GGDEF"/>
    <property type="match status" value="1"/>
</dbReference>
<dbReference type="InterPro" id="IPR029787">
    <property type="entry name" value="Nucleotide_cyclase"/>
</dbReference>
<feature type="compositionally biased region" description="Low complexity" evidence="4">
    <location>
        <begin position="808"/>
        <end position="820"/>
    </location>
</feature>
<feature type="region of interest" description="Disordered" evidence="4">
    <location>
        <begin position="892"/>
        <end position="918"/>
    </location>
</feature>
<dbReference type="Pfam" id="PF00990">
    <property type="entry name" value="GGDEF"/>
    <property type="match status" value="1"/>
</dbReference>
<evidence type="ECO:0000313" key="7">
    <source>
        <dbReference type="EMBL" id="MBU3844894.1"/>
    </source>
</evidence>
<feature type="region of interest" description="Disordered" evidence="4">
    <location>
        <begin position="970"/>
        <end position="1004"/>
    </location>
</feature>
<feature type="compositionally biased region" description="Low complexity" evidence="4">
    <location>
        <begin position="970"/>
        <end position="997"/>
    </location>
</feature>
<keyword evidence="5" id="KW-0472">Membrane</keyword>
<accession>A0A948TH98</accession>
<organism evidence="7 8">
    <name type="scientific">Candidatus Anaerobiospirillum pullicola</name>
    <dbReference type="NCBI Taxonomy" id="2838451"/>
    <lineage>
        <taxon>Bacteria</taxon>
        <taxon>Pseudomonadati</taxon>
        <taxon>Pseudomonadota</taxon>
        <taxon>Gammaproteobacteria</taxon>
        <taxon>Aeromonadales</taxon>
        <taxon>Succinivibrionaceae</taxon>
        <taxon>Anaerobiospirillum</taxon>
    </lineage>
</organism>
<keyword evidence="5" id="KW-1133">Transmembrane helix</keyword>
<evidence type="ECO:0000256" key="2">
    <source>
        <dbReference type="ARBA" id="ARBA00012528"/>
    </source>
</evidence>
<feature type="domain" description="GGDEF" evidence="6">
    <location>
        <begin position="600"/>
        <end position="736"/>
    </location>
</feature>
<keyword evidence="5" id="KW-0812">Transmembrane</keyword>
<comment type="catalytic activity">
    <reaction evidence="3">
        <text>2 GTP = 3',3'-c-di-GMP + 2 diphosphate</text>
        <dbReference type="Rhea" id="RHEA:24898"/>
        <dbReference type="ChEBI" id="CHEBI:33019"/>
        <dbReference type="ChEBI" id="CHEBI:37565"/>
        <dbReference type="ChEBI" id="CHEBI:58805"/>
        <dbReference type="EC" id="2.7.7.65"/>
    </reaction>
</comment>
<sequence length="1742" mass="186506">MLNGFFQIKKISDLTRLCVLPVMILSIFLSFYLCVDMEKIQDKSQELVKNAIPHVLSTQQSAINLVQLKRNIEIMITAPDLARARQAYVDTRALVNEYDVYNSVELSERCQNVLLEVNRLWKLRLQIDELRFSANSSLHFMDALMYLIYQNEPALFPEFDNIRSNYINLYQGTELLPNVYSDHEYYYELMRARLISGDSATPVAGARGPMSRPDSERSVINQGELSDDNAVVSADSSASAESAVSAEEAGVAEAAVADNAVGRDAEEPTKSVAATTVEQSVNPAVTPDGALFTPITAAGAANDDKPSHDEILAAAMASAKSVEKRVVDSFSGASRLFPTSMAAKAQAADAPTPEETAEAALTSGHDHLSFGSHAQHIDADNKEAAEQTTDIGSARTFADNKLDEGQQWRLLRMYHQELNRFGPLWELFVKLHQAFIHDSQQVLHEIDEMSLSYTSGETNMLYRDLSEISYIAAETMPMVMVTIGFSIAGFWLVLFLINRFIIVPLKNIDRILIKFRHTKSIDKDVYQRFATQEHLIELREVIDVLPQIFADFSRMSQDSTVLQQRYDALLNHSKYDALTKVFNRGSLNELIKEAGTNTPANVAILMVDIDHFKNLNDTMGHQRGDEVLFAVAQTLQHNLSKRDKVFRYGGEEFCIILTEISAINAFKVASRLCDTIRDLKLINEGVPSKTVTVSVGLSLVTSSVGQFRIEELISQADKALYLAKRNGRNRVVVCPRSLVLPNESGSAGVFADEQPQLQPKEADTAKTSSMVSTHVAKLAAAVKANAALATAVSDAALAASALAAPVAPTPAPEANETSEPVTPLQGSGRAPSLAAVAAEASYLENVRSSFDHVPPTPDAVAAVVAASQREVRTPDVKAEDAAQQSVASDAVSSAAASGQDSTTDSAVPAASAAATDTDTAATDTAAIQEAVAQDDAASASSAAAAELSAPKQIAAPTEAHTTPLTTNATSTLQEQSATAETAGAQSATTTTTNTNTTDHGTMPLSAPQEQVLPVAEIPLPDMGASAATAAASTATTEVSGIMRTGMLQEAKNGEQVTPLAMVSIGHQSNGEREVSVINGKLTETGESTELEFGAQVPSSTAAVTPAANSATPAPLAASESAGAGAVLTEESEPHLDDIAPLGHRGRALFKWQRFKDQLRRENKHHKRQEAYLRNDPLQPETEEQAQEIIARARAKALLHLKTDAEARQQQQQEEVASQENEVIEEGDGGLAVYFRSDKQNDTDESDDAASYDRAYAEYEAKNAAALAAAADTDATAEATAKVESEQDDDYSIASNTPCLLAGAFDIQMQDQQEQATKRERARAKAKAQKAEKQRRDAATERLGAAIYGASASEVAALSSQHQQAQQQYEQQSASNVQPVSAGAPSGSDVSHDNSPLQLVEKQRQQDTAAAFGLDEEGQNVKPLLDEDLINTLIAASTDGGLIEDVLQTHGGKLLTPEFNAPASLVCIDMFFPHKRRHIRNSEGKIIGYSANAHDSKDKSLQDVSLGQAGANYFLADYIHPESKEHEAILEGRASSPQVQHLAAKGTEATAAADATADADDGDGLPAEEKSVADMNLVEAGKAFSQKLRDLYELFSGRGAELHIEEELERSVEQHLEQEISGGHRFTQQFTQNMHHGEDELAAEAAAGETATAVSAQADSPHAANATAASATSSTVATATADAALQQAKLATGPKVVKTGVAMMDGMPEPAVSVLNYGFEAAGKVKLAAEPYAASPLKSAAHL</sequence>
<dbReference type="EMBL" id="JAHLFE010000176">
    <property type="protein sequence ID" value="MBU3844894.1"/>
    <property type="molecule type" value="Genomic_DNA"/>
</dbReference>
<comment type="cofactor">
    <cofactor evidence="1">
        <name>Mg(2+)</name>
        <dbReference type="ChEBI" id="CHEBI:18420"/>
    </cofactor>
</comment>
<evidence type="ECO:0000313" key="8">
    <source>
        <dbReference type="Proteomes" id="UP000733611"/>
    </source>
</evidence>
<name>A0A948TH98_9GAMM</name>
<feature type="region of interest" description="Disordered" evidence="4">
    <location>
        <begin position="1358"/>
        <end position="1393"/>
    </location>
</feature>
<evidence type="ECO:0000259" key="6">
    <source>
        <dbReference type="PROSITE" id="PS50887"/>
    </source>
</evidence>
<dbReference type="PROSITE" id="PS50887">
    <property type="entry name" value="GGDEF"/>
    <property type="match status" value="1"/>
</dbReference>
<proteinExistence type="predicted"/>
<dbReference type="GO" id="GO:0005886">
    <property type="term" value="C:plasma membrane"/>
    <property type="evidence" value="ECO:0007669"/>
    <property type="project" value="TreeGrafter"/>
</dbReference>
<dbReference type="Proteomes" id="UP000733611">
    <property type="component" value="Unassembled WGS sequence"/>
</dbReference>
<feature type="compositionally biased region" description="Low complexity" evidence="4">
    <location>
        <begin position="1358"/>
        <end position="1377"/>
    </location>
</feature>
<gene>
    <name evidence="7" type="ORF">H9847_08560</name>
</gene>
<dbReference type="Gene3D" id="3.30.70.270">
    <property type="match status" value="1"/>
</dbReference>
<evidence type="ECO:0000256" key="5">
    <source>
        <dbReference type="SAM" id="Phobius"/>
    </source>
</evidence>
<feature type="region of interest" description="Disordered" evidence="4">
    <location>
        <begin position="1310"/>
        <end position="1337"/>
    </location>
</feature>
<dbReference type="PANTHER" id="PTHR45138">
    <property type="entry name" value="REGULATORY COMPONENTS OF SENSORY TRANSDUCTION SYSTEM"/>
    <property type="match status" value="1"/>
</dbReference>
<dbReference type="InterPro" id="IPR050469">
    <property type="entry name" value="Diguanylate_Cyclase"/>
</dbReference>
<dbReference type="GO" id="GO:1902201">
    <property type="term" value="P:negative regulation of bacterial-type flagellum-dependent cell motility"/>
    <property type="evidence" value="ECO:0007669"/>
    <property type="project" value="TreeGrafter"/>
</dbReference>
<dbReference type="GO" id="GO:0043709">
    <property type="term" value="P:cell adhesion involved in single-species biofilm formation"/>
    <property type="evidence" value="ECO:0007669"/>
    <property type="project" value="TreeGrafter"/>
</dbReference>
<reference evidence="7" key="1">
    <citation type="journal article" date="2021" name="PeerJ">
        <title>Extensive microbial diversity within the chicken gut microbiome revealed by metagenomics and culture.</title>
        <authorList>
            <person name="Gilroy R."/>
            <person name="Ravi A."/>
            <person name="Getino M."/>
            <person name="Pursley I."/>
            <person name="Horton D.L."/>
            <person name="Alikhan N.F."/>
            <person name="Baker D."/>
            <person name="Gharbi K."/>
            <person name="Hall N."/>
            <person name="Watson M."/>
            <person name="Adriaenssens E.M."/>
            <person name="Foster-Nyarko E."/>
            <person name="Jarju S."/>
            <person name="Secka A."/>
            <person name="Antonio M."/>
            <person name="Oren A."/>
            <person name="Chaudhuri R.R."/>
            <person name="La Ragione R."/>
            <person name="Hildebrand F."/>
            <person name="Pallen M.J."/>
        </authorList>
    </citation>
    <scope>NUCLEOTIDE SEQUENCE</scope>
    <source>
        <strain evidence="7">378</strain>
    </source>
</reference>
<dbReference type="SMART" id="SM00267">
    <property type="entry name" value="GGDEF"/>
    <property type="match status" value="1"/>
</dbReference>
<feature type="region of interest" description="Disordered" evidence="4">
    <location>
        <begin position="1204"/>
        <end position="1223"/>
    </location>
</feature>
<keyword evidence="7" id="KW-0808">Transferase</keyword>
<evidence type="ECO:0000256" key="4">
    <source>
        <dbReference type="SAM" id="MobiDB-lite"/>
    </source>
</evidence>